<evidence type="ECO:0000313" key="2">
    <source>
        <dbReference type="EMBL" id="KAK4004849.1"/>
    </source>
</evidence>
<feature type="transmembrane region" description="Helical" evidence="1">
    <location>
        <begin position="70"/>
        <end position="93"/>
    </location>
</feature>
<keyword evidence="1" id="KW-0812">Transmembrane</keyword>
<accession>A0ABQ9YW28</accession>
<gene>
    <name evidence="2" type="ORF">OUZ56_006571</name>
</gene>
<sequence>MLSFHDFCMTISATLSTEVLHTTVSYQLTAEHIKRQSKIDYRSTDMEIVKRIHVPGNLNRKSIYIQKSTIITGFISAIGVAINILALGFFFSYRRSRASPSIRKSFKLWKRWEHLRQSLG</sequence>
<reference evidence="2 3" key="1">
    <citation type="journal article" date="2023" name="Nucleic Acids Res.">
        <title>The hologenome of Daphnia magna reveals possible DNA methylation and microbiome-mediated evolution of the host genome.</title>
        <authorList>
            <person name="Chaturvedi A."/>
            <person name="Li X."/>
            <person name="Dhandapani V."/>
            <person name="Marshall H."/>
            <person name="Kissane S."/>
            <person name="Cuenca-Cambronero M."/>
            <person name="Asole G."/>
            <person name="Calvet F."/>
            <person name="Ruiz-Romero M."/>
            <person name="Marangio P."/>
            <person name="Guigo R."/>
            <person name="Rago D."/>
            <person name="Mirbahai L."/>
            <person name="Eastwood N."/>
            <person name="Colbourne J.K."/>
            <person name="Zhou J."/>
            <person name="Mallon E."/>
            <person name="Orsini L."/>
        </authorList>
    </citation>
    <scope>NUCLEOTIDE SEQUENCE [LARGE SCALE GENOMIC DNA]</scope>
    <source>
        <strain evidence="2">LRV0_1</strain>
    </source>
</reference>
<name>A0ABQ9YW28_9CRUS</name>
<keyword evidence="3" id="KW-1185">Reference proteome</keyword>
<evidence type="ECO:0000313" key="3">
    <source>
        <dbReference type="Proteomes" id="UP001234178"/>
    </source>
</evidence>
<dbReference type="EMBL" id="JAOYFB010000001">
    <property type="protein sequence ID" value="KAK4004849.1"/>
    <property type="molecule type" value="Genomic_DNA"/>
</dbReference>
<keyword evidence="1" id="KW-1133">Transmembrane helix</keyword>
<dbReference type="Proteomes" id="UP001234178">
    <property type="component" value="Unassembled WGS sequence"/>
</dbReference>
<organism evidence="2 3">
    <name type="scientific">Daphnia magna</name>
    <dbReference type="NCBI Taxonomy" id="35525"/>
    <lineage>
        <taxon>Eukaryota</taxon>
        <taxon>Metazoa</taxon>
        <taxon>Ecdysozoa</taxon>
        <taxon>Arthropoda</taxon>
        <taxon>Crustacea</taxon>
        <taxon>Branchiopoda</taxon>
        <taxon>Diplostraca</taxon>
        <taxon>Cladocera</taxon>
        <taxon>Anomopoda</taxon>
        <taxon>Daphniidae</taxon>
        <taxon>Daphnia</taxon>
    </lineage>
</organism>
<proteinExistence type="predicted"/>
<evidence type="ECO:0000256" key="1">
    <source>
        <dbReference type="SAM" id="Phobius"/>
    </source>
</evidence>
<protein>
    <submittedName>
        <fullName evidence="2">Uncharacterized protein</fullName>
    </submittedName>
</protein>
<keyword evidence="1" id="KW-0472">Membrane</keyword>
<comment type="caution">
    <text evidence="2">The sequence shown here is derived from an EMBL/GenBank/DDBJ whole genome shotgun (WGS) entry which is preliminary data.</text>
</comment>